<evidence type="ECO:0000256" key="1">
    <source>
        <dbReference type="SAM" id="MobiDB-lite"/>
    </source>
</evidence>
<evidence type="ECO:0000313" key="3">
    <source>
        <dbReference type="Proteomes" id="UP000030760"/>
    </source>
</evidence>
<feature type="compositionally biased region" description="Basic and acidic residues" evidence="1">
    <location>
        <begin position="7"/>
        <end position="26"/>
    </location>
</feature>
<protein>
    <submittedName>
        <fullName evidence="2">Uncharacterized protein</fullName>
    </submittedName>
</protein>
<organism evidence="2 3">
    <name type="scientific">Streptomyces bottropensis ATCC 25435</name>
    <dbReference type="NCBI Taxonomy" id="1054862"/>
    <lineage>
        <taxon>Bacteria</taxon>
        <taxon>Bacillati</taxon>
        <taxon>Actinomycetota</taxon>
        <taxon>Actinomycetes</taxon>
        <taxon>Kitasatosporales</taxon>
        <taxon>Streptomycetaceae</taxon>
        <taxon>Streptomyces</taxon>
    </lineage>
</organism>
<gene>
    <name evidence="2" type="ORF">SBD_1862</name>
</gene>
<feature type="region of interest" description="Disordered" evidence="1">
    <location>
        <begin position="1"/>
        <end position="43"/>
    </location>
</feature>
<dbReference type="Proteomes" id="UP000030760">
    <property type="component" value="Unassembled WGS sequence"/>
</dbReference>
<sequence length="43" mass="4633">MTTVLGKPREFDTKRPALTDRPEPADRPSPGVRGGVTRSRGLG</sequence>
<dbReference type="EMBL" id="KB405060">
    <property type="protein sequence ID" value="EMF56779.1"/>
    <property type="molecule type" value="Genomic_DNA"/>
</dbReference>
<proteinExistence type="predicted"/>
<reference evidence="3" key="1">
    <citation type="journal article" date="2013" name="Genome Announc.">
        <title>Draft Genome Sequence of Streptomyces bottropensis ATCC 25435, a Bottromycin-Producing Actinomycete.</title>
        <authorList>
            <person name="Zhang H."/>
            <person name="Zhou W."/>
            <person name="Zhuang Y."/>
            <person name="Liang X."/>
            <person name="Liu T."/>
        </authorList>
    </citation>
    <scope>NUCLEOTIDE SEQUENCE [LARGE SCALE GENOMIC DNA]</scope>
    <source>
        <strain evidence="3">ATCC 25435</strain>
    </source>
</reference>
<evidence type="ECO:0000313" key="2">
    <source>
        <dbReference type="EMBL" id="EMF56779.1"/>
    </source>
</evidence>
<dbReference type="AlphaFoldDB" id="M3FX31"/>
<accession>M3FX31</accession>
<name>M3FX31_9ACTN</name>